<keyword evidence="6" id="KW-0408">Iron</keyword>
<dbReference type="SUPFAM" id="SSF54292">
    <property type="entry name" value="2Fe-2S ferredoxin-like"/>
    <property type="match status" value="1"/>
</dbReference>
<feature type="domain" description="2Fe-2S ferredoxin-type" evidence="9">
    <location>
        <begin position="2"/>
        <end position="88"/>
    </location>
</feature>
<dbReference type="InterPro" id="IPR001041">
    <property type="entry name" value="2Fe-2S_ferredoxin-type"/>
</dbReference>
<sequence length="88" mass="9978">MYQVKIKNQLLEVKDDMSILQSARKKLVKLPYGCANGGCGMCKVKVVRGEYELKKCSKGALNDVEREKGYILSCKAFPRSDMELQLME</sequence>
<dbReference type="RefSeq" id="WP_270896592.1">
    <property type="nucleotide sequence ID" value="NZ_JBHSPF010000039.1"/>
</dbReference>
<protein>
    <submittedName>
        <fullName evidence="10">2Fe-2S iron-sulfur cluster-binding protein</fullName>
    </submittedName>
</protein>
<keyword evidence="5" id="KW-0249">Electron transport</keyword>
<evidence type="ECO:0000313" key="10">
    <source>
        <dbReference type="EMBL" id="MFC5628900.1"/>
    </source>
</evidence>
<organism evidence="10 11">
    <name type="scientific">Aliibacillus thermotolerans</name>
    <dbReference type="NCBI Taxonomy" id="1834418"/>
    <lineage>
        <taxon>Bacteria</taxon>
        <taxon>Bacillati</taxon>
        <taxon>Bacillota</taxon>
        <taxon>Bacilli</taxon>
        <taxon>Bacillales</taxon>
        <taxon>Bacillaceae</taxon>
        <taxon>Aliibacillus</taxon>
    </lineage>
</organism>
<dbReference type="Proteomes" id="UP001596143">
    <property type="component" value="Unassembled WGS sequence"/>
</dbReference>
<proteinExistence type="inferred from homology"/>
<dbReference type="InterPro" id="IPR012675">
    <property type="entry name" value="Beta-grasp_dom_sf"/>
</dbReference>
<evidence type="ECO:0000256" key="8">
    <source>
        <dbReference type="ARBA" id="ARBA00034078"/>
    </source>
</evidence>
<dbReference type="Gene3D" id="3.10.20.30">
    <property type="match status" value="1"/>
</dbReference>
<keyword evidence="2" id="KW-0813">Transport</keyword>
<evidence type="ECO:0000259" key="9">
    <source>
        <dbReference type="PROSITE" id="PS51085"/>
    </source>
</evidence>
<dbReference type="PROSITE" id="PS51085">
    <property type="entry name" value="2FE2S_FER_2"/>
    <property type="match status" value="1"/>
</dbReference>
<keyword evidence="3" id="KW-0001">2Fe-2S</keyword>
<dbReference type="CDD" id="cd00207">
    <property type="entry name" value="fer2"/>
    <property type="match status" value="1"/>
</dbReference>
<evidence type="ECO:0000256" key="5">
    <source>
        <dbReference type="ARBA" id="ARBA00022982"/>
    </source>
</evidence>
<name>A0ABW0U9B8_9BACI</name>
<evidence type="ECO:0000256" key="2">
    <source>
        <dbReference type="ARBA" id="ARBA00022448"/>
    </source>
</evidence>
<evidence type="ECO:0000313" key="11">
    <source>
        <dbReference type="Proteomes" id="UP001596143"/>
    </source>
</evidence>
<reference evidence="11" key="1">
    <citation type="journal article" date="2019" name="Int. J. Syst. Evol. Microbiol.">
        <title>The Global Catalogue of Microorganisms (GCM) 10K type strain sequencing project: providing services to taxonomists for standard genome sequencing and annotation.</title>
        <authorList>
            <consortium name="The Broad Institute Genomics Platform"/>
            <consortium name="The Broad Institute Genome Sequencing Center for Infectious Disease"/>
            <person name="Wu L."/>
            <person name="Ma J."/>
        </authorList>
    </citation>
    <scope>NUCLEOTIDE SEQUENCE [LARGE SCALE GENOMIC DNA]</scope>
    <source>
        <strain evidence="11">CGMCC 1.15790</strain>
    </source>
</reference>
<dbReference type="Pfam" id="PF00111">
    <property type="entry name" value="Fer2"/>
    <property type="match status" value="1"/>
</dbReference>
<comment type="cofactor">
    <cofactor evidence="8">
        <name>[2Fe-2S] cluster</name>
        <dbReference type="ChEBI" id="CHEBI:190135"/>
    </cofactor>
</comment>
<dbReference type="EMBL" id="JBHSPF010000039">
    <property type="protein sequence ID" value="MFC5628900.1"/>
    <property type="molecule type" value="Genomic_DNA"/>
</dbReference>
<accession>A0ABW0U9B8</accession>
<evidence type="ECO:0000256" key="1">
    <source>
        <dbReference type="ARBA" id="ARBA00007874"/>
    </source>
</evidence>
<dbReference type="PROSITE" id="PS00197">
    <property type="entry name" value="2FE2S_FER_1"/>
    <property type="match status" value="1"/>
</dbReference>
<dbReference type="PANTHER" id="PTHR43112">
    <property type="entry name" value="FERREDOXIN"/>
    <property type="match status" value="1"/>
</dbReference>
<evidence type="ECO:0000256" key="4">
    <source>
        <dbReference type="ARBA" id="ARBA00022723"/>
    </source>
</evidence>
<dbReference type="InterPro" id="IPR006058">
    <property type="entry name" value="2Fe2S_fd_BS"/>
</dbReference>
<evidence type="ECO:0000256" key="6">
    <source>
        <dbReference type="ARBA" id="ARBA00023004"/>
    </source>
</evidence>
<keyword evidence="4" id="KW-0479">Metal-binding</keyword>
<evidence type="ECO:0000256" key="7">
    <source>
        <dbReference type="ARBA" id="ARBA00023014"/>
    </source>
</evidence>
<keyword evidence="7" id="KW-0411">Iron-sulfur</keyword>
<evidence type="ECO:0000256" key="3">
    <source>
        <dbReference type="ARBA" id="ARBA00022714"/>
    </source>
</evidence>
<dbReference type="PANTHER" id="PTHR43112:SF3">
    <property type="entry name" value="FERREDOXIN-2, CHLOROPLASTIC"/>
    <property type="match status" value="1"/>
</dbReference>
<comment type="caution">
    <text evidence="10">The sequence shown here is derived from an EMBL/GenBank/DDBJ whole genome shotgun (WGS) entry which is preliminary data.</text>
</comment>
<gene>
    <name evidence="10" type="ORF">ACFPTR_08445</name>
</gene>
<dbReference type="InterPro" id="IPR036010">
    <property type="entry name" value="2Fe-2S_ferredoxin-like_sf"/>
</dbReference>
<keyword evidence="11" id="KW-1185">Reference proteome</keyword>
<comment type="similarity">
    <text evidence="1">Belongs to the 2Fe2S plant-type ferredoxin family.</text>
</comment>